<keyword evidence="10" id="KW-1185">Reference proteome</keyword>
<feature type="domain" description="C2H2-type" evidence="8">
    <location>
        <begin position="589"/>
        <end position="617"/>
    </location>
</feature>
<dbReference type="EMBL" id="JBBCAQ010000003">
    <property type="protein sequence ID" value="KAK7604862.1"/>
    <property type="molecule type" value="Genomic_DNA"/>
</dbReference>
<feature type="domain" description="C2H2-type" evidence="8">
    <location>
        <begin position="561"/>
        <end position="588"/>
    </location>
</feature>
<dbReference type="PROSITE" id="PS00028">
    <property type="entry name" value="ZINC_FINGER_C2H2_1"/>
    <property type="match status" value="10"/>
</dbReference>
<accession>A0AAN9YB90</accession>
<sequence length="685" mass="80085">MPSLEAPKSATWLYYYLNGGASDDEIQENMNLITQPHSKLRILIKLLSTGSSTNCHPSNDQNTTGSSSVADFKLPTQLEPYLKLHRNGIKYMQCDQCAFICRPLSSLFNQHYATHYTCNPSSNPLLDCLRLPVPPEQLVSVNEKTPSPRRVHQCRKCAKRFYKLRNYRKHLRTQHKPPFSCQLCSCTYRTKMAYLAHCQRHRRPKAIFECELCSRQFRSKDGLNYHRLNTCLRYECQHCKCTLASSVQLQQHLREVHQDTVSPAHPQLRHNGDPVTRCVCFMCGKAVKELNLERHLRVHREERPFVCDLCGKSFKFKNSLREHIITEMGIKDYVCEVCGRKFVKRCYLTKHSRQHQHNSRPKPSYKCNLCDAQFKQRRQLSAHRQQHEQLSCELCAKTFESQAQLQEHQLTEIVCPLCNEMFTSNEWLKQHVTVSHQVAEYRKFKTTNSTSSVYPCGLCGRKFTSVEKFDEHVVAEVRCELCDEAFDTNAILRQHVESVHNLLKYRKMAHSKWCQAIKEASGAIERAQQPTEYTCSICDKKLFHKRTLMMHERMHSGLKPFKCDHCDKAYVSKHSLNAHLVAEMNLRKFVCEYCPKRYNFHAEVLAHMKQCHEKRQYSCHVCGKEFGLLKYLNDHLTVHSSVKPFTCDKCNLSFRLKKFLVRHTRKYHQQEAVENDEVTEIIVES</sequence>
<protein>
    <recommendedName>
        <fullName evidence="8">C2H2-type domain-containing protein</fullName>
    </recommendedName>
</protein>
<dbReference type="SUPFAM" id="SSF57667">
    <property type="entry name" value="beta-beta-alpha zinc fingers"/>
    <property type="match status" value="7"/>
</dbReference>
<dbReference type="Gene3D" id="3.30.160.60">
    <property type="entry name" value="Classic Zinc Finger"/>
    <property type="match status" value="10"/>
</dbReference>
<gene>
    <name evidence="9" type="ORF">V9T40_006048</name>
</gene>
<feature type="domain" description="C2H2-type" evidence="8">
    <location>
        <begin position="533"/>
        <end position="560"/>
    </location>
</feature>
<feature type="domain" description="C2H2-type" evidence="8">
    <location>
        <begin position="333"/>
        <end position="360"/>
    </location>
</feature>
<feature type="domain" description="C2H2-type" evidence="8">
    <location>
        <begin position="234"/>
        <end position="262"/>
    </location>
</feature>
<feature type="domain" description="C2H2-type" evidence="8">
    <location>
        <begin position="645"/>
        <end position="673"/>
    </location>
</feature>
<evidence type="ECO:0000256" key="4">
    <source>
        <dbReference type="ARBA" id="ARBA00022771"/>
    </source>
</evidence>
<evidence type="ECO:0000256" key="7">
    <source>
        <dbReference type="PROSITE-ProRule" id="PRU00042"/>
    </source>
</evidence>
<evidence type="ECO:0000256" key="3">
    <source>
        <dbReference type="ARBA" id="ARBA00022737"/>
    </source>
</evidence>
<feature type="domain" description="C2H2-type" evidence="8">
    <location>
        <begin position="390"/>
        <end position="409"/>
    </location>
</feature>
<organism evidence="9 10">
    <name type="scientific">Parthenolecanium corni</name>
    <dbReference type="NCBI Taxonomy" id="536013"/>
    <lineage>
        <taxon>Eukaryota</taxon>
        <taxon>Metazoa</taxon>
        <taxon>Ecdysozoa</taxon>
        <taxon>Arthropoda</taxon>
        <taxon>Hexapoda</taxon>
        <taxon>Insecta</taxon>
        <taxon>Pterygota</taxon>
        <taxon>Neoptera</taxon>
        <taxon>Paraneoptera</taxon>
        <taxon>Hemiptera</taxon>
        <taxon>Sternorrhyncha</taxon>
        <taxon>Coccoidea</taxon>
        <taxon>Coccidae</taxon>
        <taxon>Parthenolecanium</taxon>
    </lineage>
</organism>
<evidence type="ECO:0000256" key="6">
    <source>
        <dbReference type="ARBA" id="ARBA00023242"/>
    </source>
</evidence>
<feature type="domain" description="C2H2-type" evidence="8">
    <location>
        <begin position="152"/>
        <end position="175"/>
    </location>
</feature>
<dbReference type="Pfam" id="PF12171">
    <property type="entry name" value="zf-C2H2_jaz"/>
    <property type="match status" value="1"/>
</dbReference>
<dbReference type="Proteomes" id="UP001367676">
    <property type="component" value="Unassembled WGS sequence"/>
</dbReference>
<dbReference type="AlphaFoldDB" id="A0AAN9YB90"/>
<feature type="domain" description="C2H2-type" evidence="8">
    <location>
        <begin position="477"/>
        <end position="505"/>
    </location>
</feature>
<reference evidence="9 10" key="1">
    <citation type="submission" date="2024-03" db="EMBL/GenBank/DDBJ databases">
        <title>Adaptation during the transition from Ophiocordyceps entomopathogen to insect associate is accompanied by gene loss and intensified selection.</title>
        <authorList>
            <person name="Ward C.M."/>
            <person name="Onetto C.A."/>
            <person name="Borneman A.R."/>
        </authorList>
    </citation>
    <scope>NUCLEOTIDE SEQUENCE [LARGE SCALE GENOMIC DNA]</scope>
    <source>
        <strain evidence="9">AWRI1</strain>
        <tissue evidence="9">Single Adult Female</tissue>
    </source>
</reference>
<dbReference type="GO" id="GO:0008270">
    <property type="term" value="F:zinc ion binding"/>
    <property type="evidence" value="ECO:0007669"/>
    <property type="project" value="UniProtKB-KW"/>
</dbReference>
<keyword evidence="6" id="KW-0539">Nucleus</keyword>
<keyword evidence="2" id="KW-0479">Metal-binding</keyword>
<evidence type="ECO:0000259" key="8">
    <source>
        <dbReference type="PROSITE" id="PS50157"/>
    </source>
</evidence>
<keyword evidence="5" id="KW-0862">Zinc</keyword>
<dbReference type="Pfam" id="PF12874">
    <property type="entry name" value="zf-met"/>
    <property type="match status" value="1"/>
</dbReference>
<evidence type="ECO:0000313" key="10">
    <source>
        <dbReference type="Proteomes" id="UP001367676"/>
    </source>
</evidence>
<feature type="domain" description="C2H2-type" evidence="8">
    <location>
        <begin position="617"/>
        <end position="644"/>
    </location>
</feature>
<feature type="domain" description="C2H2-type" evidence="8">
    <location>
        <begin position="305"/>
        <end position="332"/>
    </location>
</feature>
<dbReference type="GO" id="GO:0005634">
    <property type="term" value="C:nucleus"/>
    <property type="evidence" value="ECO:0007669"/>
    <property type="project" value="UniProtKB-SubCell"/>
</dbReference>
<name>A0AAN9YB90_9HEMI</name>
<proteinExistence type="predicted"/>
<dbReference type="InterPro" id="IPR013087">
    <property type="entry name" value="Znf_C2H2_type"/>
</dbReference>
<evidence type="ECO:0000256" key="2">
    <source>
        <dbReference type="ARBA" id="ARBA00022723"/>
    </source>
</evidence>
<dbReference type="InterPro" id="IPR036236">
    <property type="entry name" value="Znf_C2H2_sf"/>
</dbReference>
<evidence type="ECO:0000256" key="5">
    <source>
        <dbReference type="ARBA" id="ARBA00022833"/>
    </source>
</evidence>
<dbReference type="PROSITE" id="PS50157">
    <property type="entry name" value="ZINC_FINGER_C2H2_2"/>
    <property type="match status" value="13"/>
</dbReference>
<dbReference type="SMART" id="SM00355">
    <property type="entry name" value="ZnF_C2H2"/>
    <property type="match status" value="17"/>
</dbReference>
<comment type="caution">
    <text evidence="9">The sequence shown here is derived from an EMBL/GenBank/DDBJ whole genome shotgun (WGS) entry which is preliminary data.</text>
</comment>
<dbReference type="PANTHER" id="PTHR24379">
    <property type="entry name" value="KRAB AND ZINC FINGER DOMAIN-CONTAINING"/>
    <property type="match status" value="1"/>
</dbReference>
<evidence type="ECO:0000313" key="9">
    <source>
        <dbReference type="EMBL" id="KAK7604862.1"/>
    </source>
</evidence>
<comment type="subcellular location">
    <subcellularLocation>
        <location evidence="1">Nucleus</location>
    </subcellularLocation>
</comment>
<keyword evidence="4 7" id="KW-0863">Zinc-finger</keyword>
<dbReference type="Pfam" id="PF00096">
    <property type="entry name" value="zf-C2H2"/>
    <property type="match status" value="5"/>
</dbReference>
<keyword evidence="3" id="KW-0677">Repeat</keyword>
<feature type="domain" description="C2H2-type" evidence="8">
    <location>
        <begin position="365"/>
        <end position="387"/>
    </location>
</feature>
<dbReference type="InterPro" id="IPR022755">
    <property type="entry name" value="Znf_C2H2_jaz"/>
</dbReference>
<feature type="domain" description="C2H2-type" evidence="8">
    <location>
        <begin position="208"/>
        <end position="227"/>
    </location>
</feature>
<dbReference type="FunFam" id="3.30.160.60:FF:000145">
    <property type="entry name" value="Zinc finger protein 574"/>
    <property type="match status" value="1"/>
</dbReference>
<dbReference type="PANTHER" id="PTHR24379:SF121">
    <property type="entry name" value="C2H2-TYPE DOMAIN-CONTAINING PROTEIN"/>
    <property type="match status" value="1"/>
</dbReference>
<evidence type="ECO:0000256" key="1">
    <source>
        <dbReference type="ARBA" id="ARBA00004123"/>
    </source>
</evidence>